<feature type="non-terminal residue" evidence="2">
    <location>
        <position position="1"/>
    </location>
</feature>
<reference evidence="2" key="1">
    <citation type="submission" date="2016-05" db="EMBL/GenBank/DDBJ databases">
        <authorList>
            <person name="Lavstsen T."/>
            <person name="Jespersen J.S."/>
        </authorList>
    </citation>
    <scope>NUCLEOTIDE SEQUENCE</scope>
    <source>
        <tissue evidence="2">Brain</tissue>
    </source>
</reference>
<evidence type="ECO:0000313" key="2">
    <source>
        <dbReference type="EMBL" id="SBR27878.1"/>
    </source>
</evidence>
<accession>A0A1A8K680</accession>
<reference evidence="2" key="2">
    <citation type="submission" date="2016-06" db="EMBL/GenBank/DDBJ databases">
        <title>The genome of a short-lived fish provides insights into sex chromosome evolution and the genetic control of aging.</title>
        <authorList>
            <person name="Reichwald K."/>
            <person name="Felder M."/>
            <person name="Petzold A."/>
            <person name="Koch P."/>
            <person name="Groth M."/>
            <person name="Platzer M."/>
        </authorList>
    </citation>
    <scope>NUCLEOTIDE SEQUENCE</scope>
    <source>
        <tissue evidence="2">Brain</tissue>
    </source>
</reference>
<dbReference type="EMBL" id="HAEE01007828">
    <property type="protein sequence ID" value="SBR27878.1"/>
    <property type="molecule type" value="Transcribed_RNA"/>
</dbReference>
<feature type="non-terminal residue" evidence="2">
    <location>
        <position position="182"/>
    </location>
</feature>
<protein>
    <submittedName>
        <fullName evidence="2">Uncharacterized protein</fullName>
    </submittedName>
</protein>
<gene>
    <name evidence="2" type="primary">Nfu_g_1_007078</name>
</gene>
<dbReference type="AlphaFoldDB" id="A0A1A8K680"/>
<feature type="region of interest" description="Disordered" evidence="1">
    <location>
        <begin position="158"/>
        <end position="182"/>
    </location>
</feature>
<evidence type="ECO:0000256" key="1">
    <source>
        <dbReference type="SAM" id="MobiDB-lite"/>
    </source>
</evidence>
<proteinExistence type="predicted"/>
<name>A0A1A8K680_NOTKU</name>
<organism evidence="2">
    <name type="scientific">Nothobranchius kuhntae</name>
    <name type="common">Beira killifish</name>
    <dbReference type="NCBI Taxonomy" id="321403"/>
    <lineage>
        <taxon>Eukaryota</taxon>
        <taxon>Metazoa</taxon>
        <taxon>Chordata</taxon>
        <taxon>Craniata</taxon>
        <taxon>Vertebrata</taxon>
        <taxon>Euteleostomi</taxon>
        <taxon>Actinopterygii</taxon>
        <taxon>Neopterygii</taxon>
        <taxon>Teleostei</taxon>
        <taxon>Neoteleostei</taxon>
        <taxon>Acanthomorphata</taxon>
        <taxon>Ovalentaria</taxon>
        <taxon>Atherinomorphae</taxon>
        <taxon>Cyprinodontiformes</taxon>
        <taxon>Nothobranchiidae</taxon>
        <taxon>Nothobranchius</taxon>
    </lineage>
</organism>
<sequence length="182" mass="19906">SLQDHTLALLHPGVGPHQLRVQKWIFTNTPFNPLHQLGNSDGRLLSVNRQLILKAFHLPLHLWDVQLGHDVVASGLPQSTAGWFCAQPADRGWRPALNGGKCPLSGSGRLWRLGVYVGYPRSSGTPEFTHPEPPLSDWTRGTQGGDWRPAAWFDSQTRAGAGNAPVRKSSCAAALRRQGRGK</sequence>